<dbReference type="AlphaFoldDB" id="A0A0E9PAM1"/>
<reference evidence="1" key="2">
    <citation type="journal article" date="2015" name="Fish Shellfish Immunol.">
        <title>Early steps in the European eel (Anguilla anguilla)-Vibrio vulnificus interaction in the gills: Role of the RtxA13 toxin.</title>
        <authorList>
            <person name="Callol A."/>
            <person name="Pajuelo D."/>
            <person name="Ebbesson L."/>
            <person name="Teles M."/>
            <person name="MacKenzie S."/>
            <person name="Amaro C."/>
        </authorList>
    </citation>
    <scope>NUCLEOTIDE SEQUENCE</scope>
</reference>
<dbReference type="EMBL" id="GBXM01107462">
    <property type="protein sequence ID" value="JAH01115.1"/>
    <property type="molecule type" value="Transcribed_RNA"/>
</dbReference>
<proteinExistence type="predicted"/>
<sequence length="24" mass="2854">MLLICLPLPKETPIDLIYFHFSSY</sequence>
<reference evidence="1" key="1">
    <citation type="submission" date="2014-11" db="EMBL/GenBank/DDBJ databases">
        <authorList>
            <person name="Amaro Gonzalez C."/>
        </authorList>
    </citation>
    <scope>NUCLEOTIDE SEQUENCE</scope>
</reference>
<evidence type="ECO:0000313" key="1">
    <source>
        <dbReference type="EMBL" id="JAH01115.1"/>
    </source>
</evidence>
<protein>
    <submittedName>
        <fullName evidence="1">Uncharacterized protein</fullName>
    </submittedName>
</protein>
<organism evidence="1">
    <name type="scientific">Anguilla anguilla</name>
    <name type="common">European freshwater eel</name>
    <name type="synonym">Muraena anguilla</name>
    <dbReference type="NCBI Taxonomy" id="7936"/>
    <lineage>
        <taxon>Eukaryota</taxon>
        <taxon>Metazoa</taxon>
        <taxon>Chordata</taxon>
        <taxon>Craniata</taxon>
        <taxon>Vertebrata</taxon>
        <taxon>Euteleostomi</taxon>
        <taxon>Actinopterygii</taxon>
        <taxon>Neopterygii</taxon>
        <taxon>Teleostei</taxon>
        <taxon>Anguilliformes</taxon>
        <taxon>Anguillidae</taxon>
        <taxon>Anguilla</taxon>
    </lineage>
</organism>
<name>A0A0E9PAM1_ANGAN</name>
<accession>A0A0E9PAM1</accession>